<accession>A0A225D2Q6</accession>
<evidence type="ECO:0000259" key="10">
    <source>
        <dbReference type="Pfam" id="PF04095"/>
    </source>
</evidence>
<reference evidence="13" key="1">
    <citation type="submission" date="2017-06" db="EMBL/GenBank/DDBJ databases">
        <title>Genome analysis of Fimbriiglobus ruber SP5, the first member of the order Planctomycetales with confirmed chitinolytic capability.</title>
        <authorList>
            <person name="Ravin N.V."/>
            <person name="Rakitin A.L."/>
            <person name="Ivanova A.A."/>
            <person name="Beletsky A.V."/>
            <person name="Kulichevskaya I.S."/>
            <person name="Mardanov A.V."/>
            <person name="Dedysh S.N."/>
        </authorList>
    </citation>
    <scope>NUCLEOTIDE SEQUENCE [LARGE SCALE GENOMIC DNA]</scope>
    <source>
        <strain evidence="13">SP5</strain>
    </source>
</reference>
<proteinExistence type="inferred from homology"/>
<dbReference type="GO" id="GO:0009435">
    <property type="term" value="P:NAD+ biosynthetic process"/>
    <property type="evidence" value="ECO:0007669"/>
    <property type="project" value="InterPro"/>
</dbReference>
<dbReference type="CDD" id="cd01569">
    <property type="entry name" value="PBEF_like"/>
    <property type="match status" value="1"/>
</dbReference>
<feature type="binding site" evidence="9">
    <location>
        <position position="229"/>
    </location>
    <ligand>
        <name>beta-nicotinamide D-ribonucleotide</name>
        <dbReference type="ChEBI" id="CHEBI:14649"/>
    </ligand>
</feature>
<comment type="catalytic activity">
    <reaction evidence="8">
        <text>beta-nicotinamide D-ribonucleotide + diphosphate = 5-phospho-alpha-D-ribose 1-diphosphate + nicotinamide + H(+)</text>
        <dbReference type="Rhea" id="RHEA:16149"/>
        <dbReference type="ChEBI" id="CHEBI:14649"/>
        <dbReference type="ChEBI" id="CHEBI:15378"/>
        <dbReference type="ChEBI" id="CHEBI:17154"/>
        <dbReference type="ChEBI" id="CHEBI:33019"/>
        <dbReference type="ChEBI" id="CHEBI:58017"/>
        <dbReference type="EC" id="2.4.2.12"/>
    </reaction>
    <physiologicalReaction direction="right-to-left" evidence="8">
        <dbReference type="Rhea" id="RHEA:16151"/>
    </physiologicalReaction>
</comment>
<sequence length="483" mass="53520">MGTHPCPPADGSVKDLSSAIQAWLLKADLCHFRRVREYKASHFKQYPPGTRRVYSYFESRSGSVYPEVVFFGLQYFLQNYLQGQVVTREKIDAADDLFALHFGGRVFNRAGWQHILEKHGGRLPVEIRAAPEGTVVPESNVLMTVENTDDECYWLTNYLETLLVQTWYPSTVCTQSRAMKKLILSYLEKTGDPTQIAFKLHDFGFRGCTCPEQAALGGAAHLVNFLGTDNVAGLVMASRFYDEPMAGFSIPASEHSTITSWGEAHEVDAMRNMLHQYPTGLVACVSDSFDIFRACSDYWGGVLKSEVLARDGTLVVRPDSGPPPEIVPKVLELLGEKFGTTTNAKGYRVLHPKVRVIQGDGIDFAMLPKILDTMTAQKWSADNIAFGSGGGLLQKLNRDTERFAFKCASANVNGEERDVFKRPVTDGGKKSKAGRFKLVRGEQGLKTIPHTAPGDDLLSTVFRNGEVTTRTTFAAVRERAELT</sequence>
<evidence type="ECO:0000313" key="13">
    <source>
        <dbReference type="Proteomes" id="UP000214646"/>
    </source>
</evidence>
<dbReference type="GO" id="GO:0047280">
    <property type="term" value="F:nicotinamide phosphoribosyltransferase activity"/>
    <property type="evidence" value="ECO:0007669"/>
    <property type="project" value="UniProtKB-EC"/>
</dbReference>
<evidence type="ECO:0000256" key="5">
    <source>
        <dbReference type="ARBA" id="ARBA00035007"/>
    </source>
</evidence>
<dbReference type="InterPro" id="IPR016471">
    <property type="entry name" value="Nicotinamide_PRibTrfase"/>
</dbReference>
<dbReference type="InterPro" id="IPR036068">
    <property type="entry name" value="Nicotinate_pribotase-like_C"/>
</dbReference>
<dbReference type="EC" id="2.4.2.12" evidence="6"/>
<feature type="binding site" evidence="9">
    <location>
        <position position="398"/>
    </location>
    <ligand>
        <name>beta-nicotinamide D-ribonucleotide</name>
        <dbReference type="ChEBI" id="CHEBI:14649"/>
    </ligand>
</feature>
<dbReference type="Pfam" id="PF04095">
    <property type="entry name" value="NAPRTase"/>
    <property type="match status" value="1"/>
</dbReference>
<feature type="binding site" evidence="9">
    <location>
        <begin position="317"/>
        <end position="319"/>
    </location>
    <ligand>
        <name>beta-nicotinamide D-ribonucleotide</name>
        <dbReference type="ChEBI" id="CHEBI:14649"/>
    </ligand>
</feature>
<dbReference type="SUPFAM" id="SSF51690">
    <property type="entry name" value="Nicotinate/Quinolinate PRTase C-terminal domain-like"/>
    <property type="match status" value="1"/>
</dbReference>
<evidence type="ECO:0000256" key="9">
    <source>
        <dbReference type="PIRSR" id="PIRSR005943-1"/>
    </source>
</evidence>
<dbReference type="InterPro" id="IPR041525">
    <property type="entry name" value="N/Namide_PRibTrfase"/>
</dbReference>
<dbReference type="InterPro" id="IPR013785">
    <property type="entry name" value="Aldolase_TIM"/>
</dbReference>
<evidence type="ECO:0000256" key="6">
    <source>
        <dbReference type="ARBA" id="ARBA00035024"/>
    </source>
</evidence>
<comment type="caution">
    <text evidence="12">The sequence shown here is derived from an EMBL/GenBank/DDBJ whole genome shotgun (WGS) entry which is preliminary data.</text>
</comment>
<keyword evidence="3 12" id="KW-0328">Glycosyltransferase</keyword>
<dbReference type="NCBIfam" id="NF006629">
    <property type="entry name" value="PRK09198.1"/>
    <property type="match status" value="1"/>
</dbReference>
<dbReference type="PANTHER" id="PTHR43816">
    <property type="entry name" value="NICOTINAMIDE PHOSPHORIBOSYLTRANSFERASE"/>
    <property type="match status" value="1"/>
</dbReference>
<name>A0A225D2Q6_9BACT</name>
<feature type="domain" description="Nicotinamide phosphoribosyltransferase N-terminal" evidence="11">
    <location>
        <begin position="37"/>
        <end position="127"/>
    </location>
</feature>
<evidence type="ECO:0000256" key="4">
    <source>
        <dbReference type="ARBA" id="ARBA00022679"/>
    </source>
</evidence>
<feature type="binding site" evidence="9">
    <location>
        <position position="206"/>
    </location>
    <ligand>
        <name>diphosphate</name>
        <dbReference type="ChEBI" id="CHEBI:33019"/>
    </ligand>
</feature>
<comment type="pathway">
    <text evidence="5">Cofactor biosynthesis; NAD(+) biosynthesis; nicotinamide D-ribonucleotide from 5-phospho-alpha-D-ribose 1-diphosphate and nicotinamide: step 1/1.</text>
</comment>
<evidence type="ECO:0000313" key="12">
    <source>
        <dbReference type="EMBL" id="OWK35802.1"/>
    </source>
</evidence>
<evidence type="ECO:0000256" key="1">
    <source>
        <dbReference type="ARBA" id="ARBA00010897"/>
    </source>
</evidence>
<keyword evidence="4 12" id="KW-0808">Transferase</keyword>
<dbReference type="PANTHER" id="PTHR43816:SF1">
    <property type="entry name" value="NICOTINAMIDE PHOSPHORIBOSYLTRANSFERASE"/>
    <property type="match status" value="1"/>
</dbReference>
<dbReference type="PIRSF" id="PIRSF005943">
    <property type="entry name" value="NMPRT"/>
    <property type="match status" value="1"/>
</dbReference>
<evidence type="ECO:0000256" key="7">
    <source>
        <dbReference type="ARBA" id="ARBA00035036"/>
    </source>
</evidence>
<evidence type="ECO:0000256" key="3">
    <source>
        <dbReference type="ARBA" id="ARBA00022676"/>
    </source>
</evidence>
<keyword evidence="13" id="KW-1185">Reference proteome</keyword>
<evidence type="ECO:0000256" key="2">
    <source>
        <dbReference type="ARBA" id="ARBA00022642"/>
    </source>
</evidence>
<dbReference type="AlphaFoldDB" id="A0A225D2Q6"/>
<dbReference type="Pfam" id="PF18127">
    <property type="entry name" value="NAMPT_N"/>
    <property type="match status" value="1"/>
</dbReference>
<feature type="domain" description="Nicotinate/nicotinamide phosphoribosyltransferase" evidence="10">
    <location>
        <begin position="198"/>
        <end position="465"/>
    </location>
</feature>
<comment type="similarity">
    <text evidence="1">Belongs to the NAPRTase family.</text>
</comment>
<keyword evidence="2" id="KW-0662">Pyridine nucleotide biosynthesis</keyword>
<organism evidence="12 13">
    <name type="scientific">Fimbriiglobus ruber</name>
    <dbReference type="NCBI Taxonomy" id="1908690"/>
    <lineage>
        <taxon>Bacteria</taxon>
        <taxon>Pseudomonadati</taxon>
        <taxon>Planctomycetota</taxon>
        <taxon>Planctomycetia</taxon>
        <taxon>Gemmatales</taxon>
        <taxon>Gemmataceae</taxon>
        <taxon>Fimbriiglobus</taxon>
    </lineage>
</organism>
<evidence type="ECO:0000256" key="8">
    <source>
        <dbReference type="ARBA" id="ARBA00047835"/>
    </source>
</evidence>
<protein>
    <recommendedName>
        <fullName evidence="7">Nicotinamide phosphoribosyltransferase</fullName>
        <ecNumber evidence="6">2.4.2.12</ecNumber>
    </recommendedName>
</protein>
<feature type="binding site" evidence="9">
    <location>
        <position position="390"/>
    </location>
    <ligand>
        <name>beta-nicotinamide D-ribonucleotide</name>
        <dbReference type="ChEBI" id="CHEBI:14649"/>
    </ligand>
</feature>
<evidence type="ECO:0000259" key="11">
    <source>
        <dbReference type="Pfam" id="PF18127"/>
    </source>
</evidence>
<gene>
    <name evidence="12" type="ORF">FRUB_08365</name>
</gene>
<feature type="binding site" evidence="9">
    <location>
        <position position="255"/>
    </location>
    <ligand>
        <name>diphosphate</name>
        <dbReference type="ChEBI" id="CHEBI:33019"/>
    </ligand>
</feature>
<dbReference type="Gene3D" id="3.20.20.70">
    <property type="entry name" value="Aldolase class I"/>
    <property type="match status" value="1"/>
</dbReference>
<dbReference type="InterPro" id="IPR041529">
    <property type="entry name" value="DUF5598"/>
</dbReference>
<feature type="binding site" evidence="9">
    <location>
        <begin position="359"/>
        <end position="360"/>
    </location>
    <ligand>
        <name>beta-nicotinamide D-ribonucleotide</name>
        <dbReference type="ChEBI" id="CHEBI:14649"/>
    </ligand>
</feature>
<dbReference type="EMBL" id="NIDE01000017">
    <property type="protein sequence ID" value="OWK35802.1"/>
    <property type="molecule type" value="Genomic_DNA"/>
</dbReference>
<feature type="binding site" evidence="9">
    <location>
        <position position="317"/>
    </location>
    <ligand>
        <name>diphosphate</name>
        <dbReference type="ChEBI" id="CHEBI:33019"/>
    </ligand>
</feature>
<dbReference type="Proteomes" id="UP000214646">
    <property type="component" value="Unassembled WGS sequence"/>
</dbReference>